<dbReference type="InterPro" id="IPR008457">
    <property type="entry name" value="Cu-R_CopD_dom"/>
</dbReference>
<evidence type="ECO:0000256" key="9">
    <source>
        <dbReference type="SAM" id="MobiDB-lite"/>
    </source>
</evidence>
<keyword evidence="14" id="KW-1185">Reference proteome</keyword>
<evidence type="ECO:0000256" key="1">
    <source>
        <dbReference type="ARBA" id="ARBA00004651"/>
    </source>
</evidence>
<evidence type="ECO:0000256" key="7">
    <source>
        <dbReference type="ARBA" id="ARBA00023008"/>
    </source>
</evidence>
<feature type="transmembrane region" description="Helical" evidence="10">
    <location>
        <begin position="182"/>
        <end position="202"/>
    </location>
</feature>
<keyword evidence="7" id="KW-0186">Copper</keyword>
<feature type="transmembrane region" description="Helical" evidence="10">
    <location>
        <begin position="214"/>
        <end position="234"/>
    </location>
</feature>
<evidence type="ECO:0000256" key="4">
    <source>
        <dbReference type="ARBA" id="ARBA00022723"/>
    </source>
</evidence>
<comment type="subcellular location">
    <subcellularLocation>
        <location evidence="1">Cell membrane</location>
        <topology evidence="1">Multi-pass membrane protein</topology>
    </subcellularLocation>
</comment>
<reference evidence="13 14" key="1">
    <citation type="submission" date="2024-01" db="EMBL/GenBank/DDBJ databases">
        <title>Genome insights into Plantactinospora sonchi sp. nov.</title>
        <authorList>
            <person name="Wang L."/>
        </authorList>
    </citation>
    <scope>NUCLEOTIDE SEQUENCE [LARGE SCALE GENOMIC DNA]</scope>
    <source>
        <strain evidence="13 14">NEAU-QY2</strain>
    </source>
</reference>
<dbReference type="InterPro" id="IPR032694">
    <property type="entry name" value="CopC/D"/>
</dbReference>
<evidence type="ECO:0000256" key="2">
    <source>
        <dbReference type="ARBA" id="ARBA00022475"/>
    </source>
</evidence>
<dbReference type="Pfam" id="PF05425">
    <property type="entry name" value="CopD"/>
    <property type="match status" value="1"/>
</dbReference>
<keyword evidence="6 10" id="KW-1133">Transmembrane helix</keyword>
<keyword evidence="3 10" id="KW-0812">Transmembrane</keyword>
<feature type="transmembrane region" description="Helical" evidence="10">
    <location>
        <begin position="341"/>
        <end position="361"/>
    </location>
</feature>
<dbReference type="Proteomes" id="UP001332243">
    <property type="component" value="Unassembled WGS sequence"/>
</dbReference>
<evidence type="ECO:0000256" key="8">
    <source>
        <dbReference type="ARBA" id="ARBA00023136"/>
    </source>
</evidence>
<dbReference type="InterPro" id="IPR014755">
    <property type="entry name" value="Cu-Rt/internalin_Ig-like"/>
</dbReference>
<evidence type="ECO:0000256" key="5">
    <source>
        <dbReference type="ARBA" id="ARBA00022729"/>
    </source>
</evidence>
<accession>A0ABU7S4Y4</accession>
<dbReference type="SUPFAM" id="SSF81296">
    <property type="entry name" value="E set domains"/>
    <property type="match status" value="1"/>
</dbReference>
<dbReference type="PANTHER" id="PTHR34820:SF4">
    <property type="entry name" value="INNER MEMBRANE PROTEIN YEBZ"/>
    <property type="match status" value="1"/>
</dbReference>
<organism evidence="13 14">
    <name type="scientific">Plantactinospora sonchi</name>
    <dbReference type="NCBI Taxonomy" id="1544735"/>
    <lineage>
        <taxon>Bacteria</taxon>
        <taxon>Bacillati</taxon>
        <taxon>Actinomycetota</taxon>
        <taxon>Actinomycetes</taxon>
        <taxon>Micromonosporales</taxon>
        <taxon>Micromonosporaceae</taxon>
        <taxon>Plantactinospora</taxon>
    </lineage>
</organism>
<proteinExistence type="predicted"/>
<feature type="compositionally biased region" description="Low complexity" evidence="9">
    <location>
        <begin position="494"/>
        <end position="507"/>
    </location>
</feature>
<keyword evidence="2" id="KW-1003">Cell membrane</keyword>
<gene>
    <name evidence="13" type="ORF">V1633_35855</name>
</gene>
<feature type="domain" description="CopC" evidence="11">
    <location>
        <begin position="54"/>
        <end position="150"/>
    </location>
</feature>
<evidence type="ECO:0000313" key="14">
    <source>
        <dbReference type="Proteomes" id="UP001332243"/>
    </source>
</evidence>
<feature type="domain" description="Copper resistance protein D" evidence="12">
    <location>
        <begin position="370"/>
        <end position="454"/>
    </location>
</feature>
<feature type="transmembrane region" description="Helical" evidence="10">
    <location>
        <begin position="373"/>
        <end position="394"/>
    </location>
</feature>
<feature type="compositionally biased region" description="Low complexity" evidence="9">
    <location>
        <begin position="473"/>
        <end position="483"/>
    </location>
</feature>
<evidence type="ECO:0000256" key="3">
    <source>
        <dbReference type="ARBA" id="ARBA00022692"/>
    </source>
</evidence>
<dbReference type="RefSeq" id="WP_331218632.1">
    <property type="nucleotide sequence ID" value="NZ_JAZGQK010000045.1"/>
</dbReference>
<feature type="transmembrane region" description="Helical" evidence="10">
    <location>
        <begin position="301"/>
        <end position="321"/>
    </location>
</feature>
<keyword evidence="4" id="KW-0479">Metal-binding</keyword>
<evidence type="ECO:0000259" key="12">
    <source>
        <dbReference type="Pfam" id="PF05425"/>
    </source>
</evidence>
<dbReference type="PANTHER" id="PTHR34820">
    <property type="entry name" value="INNER MEMBRANE PROTEIN YEBZ"/>
    <property type="match status" value="1"/>
</dbReference>
<dbReference type="InterPro" id="IPR014756">
    <property type="entry name" value="Ig_E-set"/>
</dbReference>
<feature type="transmembrane region" description="Helical" evidence="10">
    <location>
        <begin position="259"/>
        <end position="280"/>
    </location>
</feature>
<evidence type="ECO:0000256" key="6">
    <source>
        <dbReference type="ARBA" id="ARBA00022989"/>
    </source>
</evidence>
<protein>
    <submittedName>
        <fullName evidence="13">Copper resistance protein CopC</fullName>
    </submittedName>
</protein>
<dbReference type="EMBL" id="JAZGQK010000045">
    <property type="protein sequence ID" value="MEE6263837.1"/>
    <property type="molecule type" value="Genomic_DNA"/>
</dbReference>
<dbReference type="Gene3D" id="2.60.40.1220">
    <property type="match status" value="1"/>
</dbReference>
<evidence type="ECO:0000313" key="13">
    <source>
        <dbReference type="EMBL" id="MEE6263837.1"/>
    </source>
</evidence>
<feature type="transmembrane region" description="Helical" evidence="10">
    <location>
        <begin position="414"/>
        <end position="433"/>
    </location>
</feature>
<keyword evidence="8 10" id="KW-0472">Membrane</keyword>
<keyword evidence="5" id="KW-0732">Signal</keyword>
<evidence type="ECO:0000256" key="10">
    <source>
        <dbReference type="SAM" id="Phobius"/>
    </source>
</evidence>
<dbReference type="Pfam" id="PF04234">
    <property type="entry name" value="CopC"/>
    <property type="match status" value="1"/>
</dbReference>
<name>A0ABU7S4Y4_9ACTN</name>
<sequence length="687" mass="70562">MTRHPSQPSIAGPPVTLTVAALRSPRLATVAILLALLAGTALGALAVPAPARAHAELIRSTPAQGQVHQRSPERLQLQFTEPVTVPVEGVRLFDGRGEPVPVGDPTHPPGDGTTVDVPLRTVLPGGGYTVAWRVTSADSHPVSGAYTFSVGTAAGPGTTTAVTPGVDTSGSRAGPTYGVVRWVGFAALALLVGVAFFVTYAWPAGVARRAVRRLLWVGWAASLGSAVAAVLAYGPYSAGLPLTRAFDGALLATTLDTRLGAALTVRIGLLILLIPALVVLPGRLAARADLPNGRAWTVSRTLPPVAVLVVGAGLAVTWGLANHSAVGEYRMPALASDVVHLVAMAVWLGGLVVLAGVLLPAREIAAMRTAVPAYSRSAQVSVGLLVVTGMFQLWRQVRGLPALLETPYGRLLLAKLSLVLVLLALGTLARSWVRRHYPDRPVAAVPAVPRPARAQIEKVGAPAVRGGVATSDRPAGAPAPRGGVATGGQTRTAGPSTSGPTRRGGSSDPDPHQLYHFGRRITFEIVLGLAVLGLTAALVATPPARVAYADRHTGQPVGLGGPGPGAVADPDPPAGARGPIPFDAGAGPAAEGLLLFDLLPRRVGSATAHVSVLDPAGRPKEVPEVRIALRLAARDLGPLDVPLRVAGPGHYLGTITVPLAGDWEADVTVRTSEVEQTTLRIPVTVSP</sequence>
<evidence type="ECO:0000259" key="11">
    <source>
        <dbReference type="Pfam" id="PF04234"/>
    </source>
</evidence>
<feature type="transmembrane region" description="Helical" evidence="10">
    <location>
        <begin position="521"/>
        <end position="540"/>
    </location>
</feature>
<dbReference type="InterPro" id="IPR007348">
    <property type="entry name" value="CopC_dom"/>
</dbReference>
<comment type="caution">
    <text evidence="13">The sequence shown here is derived from an EMBL/GenBank/DDBJ whole genome shotgun (WGS) entry which is preliminary data.</text>
</comment>
<feature type="region of interest" description="Disordered" evidence="9">
    <location>
        <begin position="463"/>
        <end position="513"/>
    </location>
</feature>